<protein>
    <submittedName>
        <fullName evidence="10">L,D-transpeptidase family protein</fullName>
    </submittedName>
</protein>
<evidence type="ECO:0000256" key="5">
    <source>
        <dbReference type="ARBA" id="ARBA00022984"/>
    </source>
</evidence>
<evidence type="ECO:0000256" key="4">
    <source>
        <dbReference type="ARBA" id="ARBA00022960"/>
    </source>
</evidence>
<feature type="active site" description="Proton donor/acceptor" evidence="7">
    <location>
        <position position="128"/>
    </location>
</feature>
<evidence type="ECO:0000256" key="8">
    <source>
        <dbReference type="SAM" id="SignalP"/>
    </source>
</evidence>
<evidence type="ECO:0000313" key="11">
    <source>
        <dbReference type="Proteomes" id="UP001058120"/>
    </source>
</evidence>
<keyword evidence="8" id="KW-0732">Signal</keyword>
<proteinExistence type="inferred from homology"/>
<dbReference type="InterPro" id="IPR056203">
    <property type="entry name" value="Cds6_C"/>
</dbReference>
<dbReference type="Pfam" id="PF03734">
    <property type="entry name" value="YkuD"/>
    <property type="match status" value="1"/>
</dbReference>
<dbReference type="Gene3D" id="2.40.440.10">
    <property type="entry name" value="L,D-transpeptidase catalytic domain-like"/>
    <property type="match status" value="1"/>
</dbReference>
<evidence type="ECO:0000256" key="7">
    <source>
        <dbReference type="PROSITE-ProRule" id="PRU01373"/>
    </source>
</evidence>
<keyword evidence="4 7" id="KW-0133">Cell shape</keyword>
<keyword evidence="5 7" id="KW-0573">Peptidoglycan synthesis</keyword>
<dbReference type="SUPFAM" id="SSF141523">
    <property type="entry name" value="L,D-transpeptidase catalytic domain-like"/>
    <property type="match status" value="1"/>
</dbReference>
<feature type="chain" id="PRO_5047272969" evidence="8">
    <location>
        <begin position="24"/>
        <end position="575"/>
    </location>
</feature>
<evidence type="ECO:0000256" key="3">
    <source>
        <dbReference type="ARBA" id="ARBA00022679"/>
    </source>
</evidence>
<dbReference type="InterPro" id="IPR038063">
    <property type="entry name" value="Transpep_catalytic_dom"/>
</dbReference>
<dbReference type="RefSeq" id="WP_334314681.1">
    <property type="nucleotide sequence ID" value="NZ_CP065938.1"/>
</dbReference>
<dbReference type="InterPro" id="IPR005490">
    <property type="entry name" value="LD_TPept_cat_dom"/>
</dbReference>
<dbReference type="Pfam" id="PF24125">
    <property type="entry name" value="Cds6_C"/>
    <property type="match status" value="2"/>
</dbReference>
<evidence type="ECO:0000256" key="1">
    <source>
        <dbReference type="ARBA" id="ARBA00004752"/>
    </source>
</evidence>
<reference evidence="10" key="1">
    <citation type="submission" date="2020-12" db="EMBL/GenBank/DDBJ databases">
        <title>Taurinivorans muris gen. nov., sp. nov., fundamental and realized metabolic niche of a ubiquitous sulfidogenic bacterium in the murine intestine.</title>
        <authorList>
            <person name="Ye H."/>
            <person name="Hanson B.T."/>
            <person name="Loy A."/>
        </authorList>
    </citation>
    <scope>NUCLEOTIDE SEQUENCE</scope>
    <source>
        <strain evidence="10">LT0009</strain>
    </source>
</reference>
<comment type="pathway">
    <text evidence="1 7">Cell wall biogenesis; peptidoglycan biosynthesis.</text>
</comment>
<evidence type="ECO:0000259" key="9">
    <source>
        <dbReference type="PROSITE" id="PS52029"/>
    </source>
</evidence>
<dbReference type="EMBL" id="CP065938">
    <property type="protein sequence ID" value="UWX05117.1"/>
    <property type="molecule type" value="Genomic_DNA"/>
</dbReference>
<gene>
    <name evidence="10" type="ORF">JBF11_06465</name>
</gene>
<feature type="domain" description="L,D-TPase catalytic" evidence="9">
    <location>
        <begin position="36"/>
        <end position="166"/>
    </location>
</feature>
<dbReference type="PANTHER" id="PTHR36699">
    <property type="entry name" value="LD-TRANSPEPTIDASE"/>
    <property type="match status" value="1"/>
</dbReference>
<evidence type="ECO:0000256" key="2">
    <source>
        <dbReference type="ARBA" id="ARBA00005992"/>
    </source>
</evidence>
<comment type="similarity">
    <text evidence="2">Belongs to the YkuD family.</text>
</comment>
<feature type="active site" description="Nucleophile" evidence="7">
    <location>
        <position position="142"/>
    </location>
</feature>
<evidence type="ECO:0000256" key="6">
    <source>
        <dbReference type="ARBA" id="ARBA00023316"/>
    </source>
</evidence>
<dbReference type="PROSITE" id="PS52029">
    <property type="entry name" value="LD_TPASE"/>
    <property type="match status" value="1"/>
</dbReference>
<dbReference type="Proteomes" id="UP001058120">
    <property type="component" value="Chromosome"/>
</dbReference>
<accession>A0ABY5XYZ4</accession>
<dbReference type="InterPro" id="IPR032710">
    <property type="entry name" value="NTF2-like_dom_sf"/>
</dbReference>
<organism evidence="10 11">
    <name type="scientific">Taurinivorans muris</name>
    <dbReference type="NCBI Taxonomy" id="2787751"/>
    <lineage>
        <taxon>Bacteria</taxon>
        <taxon>Pseudomonadati</taxon>
        <taxon>Thermodesulfobacteriota</taxon>
        <taxon>Desulfovibrionia</taxon>
        <taxon>Desulfovibrionales</taxon>
        <taxon>Desulfovibrionaceae</taxon>
        <taxon>Taurinivorans</taxon>
    </lineage>
</organism>
<dbReference type="SUPFAM" id="SSF54427">
    <property type="entry name" value="NTF2-like"/>
    <property type="match status" value="1"/>
</dbReference>
<dbReference type="PANTHER" id="PTHR36699:SF1">
    <property type="entry name" value="L,D-TRANSPEPTIDASE YAFK-RELATED"/>
    <property type="match status" value="1"/>
</dbReference>
<dbReference type="PROSITE" id="PS51257">
    <property type="entry name" value="PROKAR_LIPOPROTEIN"/>
    <property type="match status" value="1"/>
</dbReference>
<sequence length="575" mass="64827">MMFCRLLVFFLVFVFSACNPAAAWEARLPETALDESLILVDKGEDEFFYLEKKGGEIIRLHYPSIHGEKEGDKQVEGDLKTPEGVYFVRGKIQVPLDFEMYGNHAYVLNYPNPIDKLRGKTGGGIWIHSKGNPIEGQVTQGCVAIDLADIEFLGKYLQSGTPVVIAQGIHSGFHKEKMLAKKKNVKKLSGETFVKSSASALTEAEADIVSQTDNLEKGALEVKEEKSLFSEFFLPQEKEHIGNASEKNKAVETDEPLEPAEYAEMNGQNGQAGNVSPTGSAAVSAATSPTVPAYKTEETFHAGKDEQARFDTAEAGQDGEKAISAPYVAEPVEVSDGELYIRQATLDWNNAWAERSADFFTFYDKENYSKTSGSFEKFKAQKQGLFETLSWIYIAAGEVEVLQGPDYYVSWFKQWYVAPNHKTEGIRRLYWLKDGETGEYKIAAMEWLPKAVGLENMLNDKIKNEAPKFIEEWRLAWERADIEKYASFYGQHSVQDNRRGLNEIVGQKNEIWSVKKPKKVVFSDLNMAMEKDGLKVSMRQDYEDSSGYKDKGMKILTLHPKGDGWVIHKEIWRRL</sequence>
<feature type="signal peptide" evidence="8">
    <location>
        <begin position="1"/>
        <end position="23"/>
    </location>
</feature>
<dbReference type="CDD" id="cd16913">
    <property type="entry name" value="YkuD_like"/>
    <property type="match status" value="1"/>
</dbReference>
<keyword evidence="6 7" id="KW-0961">Cell wall biogenesis/degradation</keyword>
<keyword evidence="11" id="KW-1185">Reference proteome</keyword>
<name>A0ABY5XYZ4_9BACT</name>
<keyword evidence="3" id="KW-0808">Transferase</keyword>
<evidence type="ECO:0000313" key="10">
    <source>
        <dbReference type="EMBL" id="UWX05117.1"/>
    </source>
</evidence>